<name>A0A9J6F423_RHIMP</name>
<evidence type="ECO:0000313" key="7">
    <source>
        <dbReference type="EMBL" id="KAH8041247.1"/>
    </source>
</evidence>
<feature type="region of interest" description="Disordered" evidence="5">
    <location>
        <begin position="452"/>
        <end position="471"/>
    </location>
</feature>
<dbReference type="PANTHER" id="PTHR10283:SF82">
    <property type="entry name" value="SOLUTE CARRIER FAMILY 13 MEMBER 2"/>
    <property type="match status" value="1"/>
</dbReference>
<accession>A0A9J6F423</accession>
<keyword evidence="4 6" id="KW-0472">Membrane</keyword>
<dbReference type="AlphaFoldDB" id="A0A9J6F423"/>
<sequence length="764" mass="83745">MTHTRTVSEGLELNVENDVVMKGVGGFTYAYTMLIHSNQWKLVRRNLRRARLESTSANRRKYGCIYATDNVTESWRLERRGRECAIGYSAAEESLRHAQRVLLFKAASAVRDSPDEMRATTSRQPSLPVPPHPTSLRPAKEAHNPAASYHCIGLMMPVYLAPLIYHATRESLCLFSVLLPLCWWLTTSIPRCVAAFAPVLTLPALQLMSPDETAAHFFESDSLEVVAFLALVTASHSSSGSLLRRLSYRFCSKYGLQVPALYLSLSCTTYVLAIFVNKSVLAVLFVVAVDKVLSCVHESDLDKTLIEDHVLQEPVTKLSPLRRKSTSFMPGTTNRPDTEKLFARLAQAVDYLSDDTAEAVTLNRRKTRVVGEAQPRKEQQQQQLKQETWELDPAGAPNQLNLFVSSAKPDEDAANNARIRKRFVEKLVRRSSAPTPSKPAEVTSAISALGRKISSKRDQTAPTTLDATVADVSRRKERSALLDLFPSRDSRRSAQKLRRDAQNETATEKRSGSGTTVPFAAIAPGASPAHPAAPPANKDNPKVPCDFLVERDEGAHAVVVKAEEPLVTVHSVSKRPKEREAHPSKTRNANGQKFPDKHDKSSVASSTAMDPQPAGSCEGSTVKRRTTRSGSHRRKKRAQEDLLAALNKGAAPLSEAPASVKEGASAAAAAPEGEVPAKEELPSATLAHRHSTPFHPEAAAPILEQQCKPQQTLGGDGRLSTSDYSRLKDSSKAIHQRRAWCVLTLSVTVETLVKRQGPIFGKNK</sequence>
<gene>
    <name evidence="7" type="ORF">HPB51_014395</name>
</gene>
<dbReference type="PANTHER" id="PTHR10283">
    <property type="entry name" value="SOLUTE CARRIER FAMILY 13 MEMBER"/>
    <property type="match status" value="1"/>
</dbReference>
<dbReference type="EMBL" id="JABSTU010000001">
    <property type="protein sequence ID" value="KAH8041247.1"/>
    <property type="molecule type" value="Genomic_DNA"/>
</dbReference>
<dbReference type="GO" id="GO:0022857">
    <property type="term" value="F:transmembrane transporter activity"/>
    <property type="evidence" value="ECO:0007669"/>
    <property type="project" value="UniProtKB-ARBA"/>
</dbReference>
<keyword evidence="3 6" id="KW-1133">Transmembrane helix</keyword>
<evidence type="ECO:0000256" key="1">
    <source>
        <dbReference type="ARBA" id="ARBA00004141"/>
    </source>
</evidence>
<keyword evidence="8" id="KW-1185">Reference proteome</keyword>
<dbReference type="GO" id="GO:0005886">
    <property type="term" value="C:plasma membrane"/>
    <property type="evidence" value="ECO:0007669"/>
    <property type="project" value="TreeGrafter"/>
</dbReference>
<dbReference type="Proteomes" id="UP000821866">
    <property type="component" value="Chromosome 1"/>
</dbReference>
<evidence type="ECO:0000256" key="2">
    <source>
        <dbReference type="ARBA" id="ARBA00022692"/>
    </source>
</evidence>
<reference evidence="7" key="2">
    <citation type="submission" date="2021-09" db="EMBL/GenBank/DDBJ databases">
        <authorList>
            <person name="Jia N."/>
            <person name="Wang J."/>
            <person name="Shi W."/>
            <person name="Du L."/>
            <person name="Sun Y."/>
            <person name="Zhan W."/>
            <person name="Jiang J."/>
            <person name="Wang Q."/>
            <person name="Zhang B."/>
            <person name="Ji P."/>
            <person name="Sakyi L.B."/>
            <person name="Cui X."/>
            <person name="Yuan T."/>
            <person name="Jiang B."/>
            <person name="Yang W."/>
            <person name="Lam T.T.-Y."/>
            <person name="Chang Q."/>
            <person name="Ding S."/>
            <person name="Wang X."/>
            <person name="Zhu J."/>
            <person name="Ruan X."/>
            <person name="Zhao L."/>
            <person name="Wei J."/>
            <person name="Que T."/>
            <person name="Du C."/>
            <person name="Cheng J."/>
            <person name="Dai P."/>
            <person name="Han X."/>
            <person name="Huang E."/>
            <person name="Gao Y."/>
            <person name="Liu J."/>
            <person name="Shao H."/>
            <person name="Ye R."/>
            <person name="Li L."/>
            <person name="Wei W."/>
            <person name="Wang X."/>
            <person name="Wang C."/>
            <person name="Huo Q."/>
            <person name="Li W."/>
            <person name="Guo W."/>
            <person name="Chen H."/>
            <person name="Chen S."/>
            <person name="Zhou L."/>
            <person name="Zhou L."/>
            <person name="Ni X."/>
            <person name="Tian J."/>
            <person name="Zhou Y."/>
            <person name="Sheng Y."/>
            <person name="Liu T."/>
            <person name="Pan Y."/>
            <person name="Xia L."/>
            <person name="Li J."/>
            <person name="Zhao F."/>
            <person name="Cao W."/>
        </authorList>
    </citation>
    <scope>NUCLEOTIDE SEQUENCE</scope>
    <source>
        <strain evidence="7">Rmic-2018</strain>
        <tissue evidence="7">Larvae</tissue>
    </source>
</reference>
<evidence type="ECO:0000313" key="8">
    <source>
        <dbReference type="Proteomes" id="UP000821866"/>
    </source>
</evidence>
<evidence type="ECO:0000256" key="5">
    <source>
        <dbReference type="SAM" id="MobiDB-lite"/>
    </source>
</evidence>
<keyword evidence="2 6" id="KW-0812">Transmembrane</keyword>
<proteinExistence type="predicted"/>
<organism evidence="7 8">
    <name type="scientific">Rhipicephalus microplus</name>
    <name type="common">Cattle tick</name>
    <name type="synonym">Boophilus microplus</name>
    <dbReference type="NCBI Taxonomy" id="6941"/>
    <lineage>
        <taxon>Eukaryota</taxon>
        <taxon>Metazoa</taxon>
        <taxon>Ecdysozoa</taxon>
        <taxon>Arthropoda</taxon>
        <taxon>Chelicerata</taxon>
        <taxon>Arachnida</taxon>
        <taxon>Acari</taxon>
        <taxon>Parasitiformes</taxon>
        <taxon>Ixodida</taxon>
        <taxon>Ixodoidea</taxon>
        <taxon>Ixodidae</taxon>
        <taxon>Rhipicephalinae</taxon>
        <taxon>Rhipicephalus</taxon>
        <taxon>Boophilus</taxon>
    </lineage>
</organism>
<feature type="compositionally biased region" description="Low complexity" evidence="5">
    <location>
        <begin position="656"/>
        <end position="674"/>
    </location>
</feature>
<comment type="subcellular location">
    <subcellularLocation>
        <location evidence="1">Membrane</location>
        <topology evidence="1">Multi-pass membrane protein</topology>
    </subcellularLocation>
</comment>
<evidence type="ECO:0000256" key="6">
    <source>
        <dbReference type="SAM" id="Phobius"/>
    </source>
</evidence>
<reference evidence="7" key="1">
    <citation type="journal article" date="2020" name="Cell">
        <title>Large-Scale Comparative Analyses of Tick Genomes Elucidate Their Genetic Diversity and Vector Capacities.</title>
        <authorList>
            <consortium name="Tick Genome and Microbiome Consortium (TIGMIC)"/>
            <person name="Jia N."/>
            <person name="Wang J."/>
            <person name="Shi W."/>
            <person name="Du L."/>
            <person name="Sun Y."/>
            <person name="Zhan W."/>
            <person name="Jiang J.F."/>
            <person name="Wang Q."/>
            <person name="Zhang B."/>
            <person name="Ji P."/>
            <person name="Bell-Sakyi L."/>
            <person name="Cui X.M."/>
            <person name="Yuan T.T."/>
            <person name="Jiang B.G."/>
            <person name="Yang W.F."/>
            <person name="Lam T.T."/>
            <person name="Chang Q.C."/>
            <person name="Ding S.J."/>
            <person name="Wang X.J."/>
            <person name="Zhu J.G."/>
            <person name="Ruan X.D."/>
            <person name="Zhao L."/>
            <person name="Wei J.T."/>
            <person name="Ye R.Z."/>
            <person name="Que T.C."/>
            <person name="Du C.H."/>
            <person name="Zhou Y.H."/>
            <person name="Cheng J.X."/>
            <person name="Dai P.F."/>
            <person name="Guo W.B."/>
            <person name="Han X.H."/>
            <person name="Huang E.J."/>
            <person name="Li L.F."/>
            <person name="Wei W."/>
            <person name="Gao Y.C."/>
            <person name="Liu J.Z."/>
            <person name="Shao H.Z."/>
            <person name="Wang X."/>
            <person name="Wang C.C."/>
            <person name="Yang T.C."/>
            <person name="Huo Q.B."/>
            <person name="Li W."/>
            <person name="Chen H.Y."/>
            <person name="Chen S.E."/>
            <person name="Zhou L.G."/>
            <person name="Ni X.B."/>
            <person name="Tian J.H."/>
            <person name="Sheng Y."/>
            <person name="Liu T."/>
            <person name="Pan Y.S."/>
            <person name="Xia L.Y."/>
            <person name="Li J."/>
            <person name="Zhao F."/>
            <person name="Cao W.C."/>
        </authorList>
    </citation>
    <scope>NUCLEOTIDE SEQUENCE</scope>
    <source>
        <strain evidence="7">Rmic-2018</strain>
    </source>
</reference>
<feature type="region of interest" description="Disordered" evidence="5">
    <location>
        <begin position="653"/>
        <end position="681"/>
    </location>
</feature>
<feature type="compositionally biased region" description="Low complexity" evidence="5">
    <location>
        <begin position="518"/>
        <end position="530"/>
    </location>
</feature>
<evidence type="ECO:0000256" key="4">
    <source>
        <dbReference type="ARBA" id="ARBA00023136"/>
    </source>
</evidence>
<feature type="compositionally biased region" description="Basic residues" evidence="5">
    <location>
        <begin position="622"/>
        <end position="637"/>
    </location>
</feature>
<feature type="region of interest" description="Disordered" evidence="5">
    <location>
        <begin position="481"/>
        <end position="545"/>
    </location>
</feature>
<protein>
    <submittedName>
        <fullName evidence="7">Uncharacterized protein</fullName>
    </submittedName>
</protein>
<feature type="region of interest" description="Disordered" evidence="5">
    <location>
        <begin position="113"/>
        <end position="140"/>
    </location>
</feature>
<evidence type="ECO:0000256" key="3">
    <source>
        <dbReference type="ARBA" id="ARBA00022989"/>
    </source>
</evidence>
<feature type="transmembrane region" description="Helical" evidence="6">
    <location>
        <begin position="263"/>
        <end position="289"/>
    </location>
</feature>
<feature type="region of interest" description="Disordered" evidence="5">
    <location>
        <begin position="569"/>
        <end position="637"/>
    </location>
</feature>
<feature type="compositionally biased region" description="Basic and acidic residues" evidence="5">
    <location>
        <begin position="481"/>
        <end position="511"/>
    </location>
</feature>
<comment type="caution">
    <text evidence="7">The sequence shown here is derived from an EMBL/GenBank/DDBJ whole genome shotgun (WGS) entry which is preliminary data.</text>
</comment>